<name>A0A5J9T253_9POAL</name>
<feature type="region of interest" description="Disordered" evidence="1">
    <location>
        <begin position="83"/>
        <end position="172"/>
    </location>
</feature>
<proteinExistence type="predicted"/>
<reference evidence="2 3" key="1">
    <citation type="journal article" date="2019" name="Sci. Rep.">
        <title>A high-quality genome of Eragrostis curvula grass provides insights into Poaceae evolution and supports new strategies to enhance forage quality.</title>
        <authorList>
            <person name="Carballo J."/>
            <person name="Santos B.A.C.M."/>
            <person name="Zappacosta D."/>
            <person name="Garbus I."/>
            <person name="Selva J.P."/>
            <person name="Gallo C.A."/>
            <person name="Diaz A."/>
            <person name="Albertini E."/>
            <person name="Caccamo M."/>
            <person name="Echenique V."/>
        </authorList>
    </citation>
    <scope>NUCLEOTIDE SEQUENCE [LARGE SCALE GENOMIC DNA]</scope>
    <source>
        <strain evidence="3">cv. Victoria</strain>
        <tissue evidence="2">Leaf</tissue>
    </source>
</reference>
<feature type="non-terminal residue" evidence="2">
    <location>
        <position position="1"/>
    </location>
</feature>
<accession>A0A5J9T253</accession>
<keyword evidence="3" id="KW-1185">Reference proteome</keyword>
<sequence>MATTGCGSATATGVGVGEEVRRSVAASQCCYSCPLKLIWDIMAPSCLQKQGHGENLGAGARTRQLTLEEILYPQPSWEIEAVGSTPARRNSPKVCPMNLNFSDDDDDEGHSPAADQSVSISRASMRSQSSLSRRVSFRSPDESDIFIIPARSSDSDDDDDDDDDVSSDGSDQ</sequence>
<feature type="compositionally biased region" description="Acidic residues" evidence="1">
    <location>
        <begin position="155"/>
        <end position="172"/>
    </location>
</feature>
<comment type="caution">
    <text evidence="2">The sequence shown here is derived from an EMBL/GenBank/DDBJ whole genome shotgun (WGS) entry which is preliminary data.</text>
</comment>
<evidence type="ECO:0000313" key="3">
    <source>
        <dbReference type="Proteomes" id="UP000324897"/>
    </source>
</evidence>
<feature type="compositionally biased region" description="Low complexity" evidence="1">
    <location>
        <begin position="117"/>
        <end position="138"/>
    </location>
</feature>
<evidence type="ECO:0000256" key="1">
    <source>
        <dbReference type="SAM" id="MobiDB-lite"/>
    </source>
</evidence>
<dbReference type="Gramene" id="TVU05267">
    <property type="protein sequence ID" value="TVU05267"/>
    <property type="gene ID" value="EJB05_48425"/>
</dbReference>
<evidence type="ECO:0000313" key="2">
    <source>
        <dbReference type="EMBL" id="TVU05267.1"/>
    </source>
</evidence>
<dbReference type="Proteomes" id="UP000324897">
    <property type="component" value="Unassembled WGS sequence"/>
</dbReference>
<protein>
    <submittedName>
        <fullName evidence="2">Uncharacterized protein</fullName>
    </submittedName>
</protein>
<organism evidence="2 3">
    <name type="scientific">Eragrostis curvula</name>
    <name type="common">weeping love grass</name>
    <dbReference type="NCBI Taxonomy" id="38414"/>
    <lineage>
        <taxon>Eukaryota</taxon>
        <taxon>Viridiplantae</taxon>
        <taxon>Streptophyta</taxon>
        <taxon>Embryophyta</taxon>
        <taxon>Tracheophyta</taxon>
        <taxon>Spermatophyta</taxon>
        <taxon>Magnoliopsida</taxon>
        <taxon>Liliopsida</taxon>
        <taxon>Poales</taxon>
        <taxon>Poaceae</taxon>
        <taxon>PACMAD clade</taxon>
        <taxon>Chloridoideae</taxon>
        <taxon>Eragrostideae</taxon>
        <taxon>Eragrostidinae</taxon>
        <taxon>Eragrostis</taxon>
    </lineage>
</organism>
<dbReference type="AlphaFoldDB" id="A0A5J9T253"/>
<dbReference type="EMBL" id="RWGY01000051">
    <property type="protein sequence ID" value="TVU05267.1"/>
    <property type="molecule type" value="Genomic_DNA"/>
</dbReference>
<gene>
    <name evidence="2" type="ORF">EJB05_48425</name>
</gene>
<dbReference type="OrthoDB" id="687127at2759"/>